<reference evidence="3" key="2">
    <citation type="submission" date="2025-09" db="UniProtKB">
        <authorList>
            <consortium name="Ensembl"/>
        </authorList>
    </citation>
    <scope>IDENTIFICATION</scope>
</reference>
<dbReference type="PANTHER" id="PTHR15375">
    <property type="entry name" value="ACTIVATOR OF S-PHASE KINASE-RELATED"/>
    <property type="match status" value="1"/>
</dbReference>
<dbReference type="GO" id="GO:0031431">
    <property type="term" value="C:Dbf4-dependent protein kinase complex"/>
    <property type="evidence" value="ECO:0007669"/>
    <property type="project" value="TreeGrafter"/>
</dbReference>
<evidence type="ECO:0000313" key="3">
    <source>
        <dbReference type="Ensembl" id="ENSAOWP00000014514.1"/>
    </source>
</evidence>
<dbReference type="InterPro" id="IPR001357">
    <property type="entry name" value="BRCT_dom"/>
</dbReference>
<dbReference type="GO" id="GO:0043539">
    <property type="term" value="F:protein serine/threonine kinase activator activity"/>
    <property type="evidence" value="ECO:0007669"/>
    <property type="project" value="TreeGrafter"/>
</dbReference>
<accession>A0A8B9PRX1</accession>
<dbReference type="InterPro" id="IPR051590">
    <property type="entry name" value="Replication_Regulatory_Kinase"/>
</dbReference>
<evidence type="ECO:0000259" key="2">
    <source>
        <dbReference type="PROSITE" id="PS50172"/>
    </source>
</evidence>
<dbReference type="PANTHER" id="PTHR15375:SF24">
    <property type="entry name" value="PROTEIN DBF4 HOMOLOG B"/>
    <property type="match status" value="1"/>
</dbReference>
<dbReference type="AlphaFoldDB" id="A0A8B9PRX1"/>
<feature type="domain" description="BRCT" evidence="2">
    <location>
        <begin position="37"/>
        <end position="91"/>
    </location>
</feature>
<dbReference type="PROSITE" id="PS50172">
    <property type="entry name" value="BRCT"/>
    <property type="match status" value="1"/>
</dbReference>
<feature type="compositionally biased region" description="Basic and acidic residues" evidence="1">
    <location>
        <begin position="87"/>
        <end position="100"/>
    </location>
</feature>
<dbReference type="GO" id="GO:0010571">
    <property type="term" value="P:positive regulation of nuclear cell cycle DNA replication"/>
    <property type="evidence" value="ECO:0007669"/>
    <property type="project" value="TreeGrafter"/>
</dbReference>
<sequence length="152" mass="16265">KLLGQTENSAIYPDAGAARGSAPLTARLPQAVMAGPAAARPLRGKSFYLDVPSGRSARELAEAIRHLGGVTESFLSKEVSYVVSSSKEAKRDKARTRTEKWSNVTSEGAKAKSPVPSALISRGKELLQKVMKNQVGTTWVGFLSSWICSKDC</sequence>
<feature type="region of interest" description="Disordered" evidence="1">
    <location>
        <begin position="1"/>
        <end position="20"/>
    </location>
</feature>
<dbReference type="GO" id="GO:1901987">
    <property type="term" value="P:regulation of cell cycle phase transition"/>
    <property type="evidence" value="ECO:0007669"/>
    <property type="project" value="TreeGrafter"/>
</dbReference>
<feature type="region of interest" description="Disordered" evidence="1">
    <location>
        <begin position="86"/>
        <end position="109"/>
    </location>
</feature>
<evidence type="ECO:0000313" key="4">
    <source>
        <dbReference type="Proteomes" id="UP000694424"/>
    </source>
</evidence>
<dbReference type="Proteomes" id="UP000694424">
    <property type="component" value="Unplaced"/>
</dbReference>
<dbReference type="SUPFAM" id="SSF52113">
    <property type="entry name" value="BRCT domain"/>
    <property type="match status" value="1"/>
</dbReference>
<keyword evidence="4" id="KW-1185">Reference proteome</keyword>
<proteinExistence type="predicted"/>
<evidence type="ECO:0000256" key="1">
    <source>
        <dbReference type="SAM" id="MobiDB-lite"/>
    </source>
</evidence>
<dbReference type="InterPro" id="IPR036420">
    <property type="entry name" value="BRCT_dom_sf"/>
</dbReference>
<name>A0A8B9PRX1_APTOW</name>
<reference evidence="3" key="1">
    <citation type="submission" date="2025-08" db="UniProtKB">
        <authorList>
            <consortium name="Ensembl"/>
        </authorList>
    </citation>
    <scope>IDENTIFICATION</scope>
</reference>
<protein>
    <submittedName>
        <fullName evidence="3">DBF4 zinc finger B</fullName>
    </submittedName>
</protein>
<organism evidence="3 4">
    <name type="scientific">Apteryx owenii</name>
    <name type="common">Little spotted kiwi</name>
    <dbReference type="NCBI Taxonomy" id="8824"/>
    <lineage>
        <taxon>Eukaryota</taxon>
        <taxon>Metazoa</taxon>
        <taxon>Chordata</taxon>
        <taxon>Craniata</taxon>
        <taxon>Vertebrata</taxon>
        <taxon>Euteleostomi</taxon>
        <taxon>Archelosauria</taxon>
        <taxon>Archosauria</taxon>
        <taxon>Dinosauria</taxon>
        <taxon>Saurischia</taxon>
        <taxon>Theropoda</taxon>
        <taxon>Coelurosauria</taxon>
        <taxon>Aves</taxon>
        <taxon>Palaeognathae</taxon>
        <taxon>Apterygiformes</taxon>
        <taxon>Apterygidae</taxon>
        <taxon>Apteryx</taxon>
    </lineage>
</organism>
<dbReference type="Ensembl" id="ENSAOWT00000016471.1">
    <property type="protein sequence ID" value="ENSAOWP00000014514.1"/>
    <property type="gene ID" value="ENSAOWG00000009908.1"/>
</dbReference>